<name>A0A8T0KNV6_PHAAN</name>
<dbReference type="Pfam" id="PF01657">
    <property type="entry name" value="Stress-antifung"/>
    <property type="match status" value="2"/>
</dbReference>
<dbReference type="PANTHER" id="PTHR32411">
    <property type="entry name" value="CYSTEINE-RICH REPEAT SECRETORY PROTEIN 38-RELATED"/>
    <property type="match status" value="1"/>
</dbReference>
<dbReference type="AlphaFoldDB" id="A0A8T0KNV6"/>
<feature type="signal peptide" evidence="7">
    <location>
        <begin position="1"/>
        <end position="33"/>
    </location>
</feature>
<gene>
    <name evidence="9" type="ORF">HKW66_Vig0195700</name>
</gene>
<comment type="caution">
    <text evidence="9">The sequence shown here is derived from an EMBL/GenBank/DDBJ whole genome shotgun (WGS) entry which is preliminary data.</text>
</comment>
<dbReference type="EMBL" id="JABFOF010000003">
    <property type="protein sequence ID" value="KAG2401394.1"/>
    <property type="molecule type" value="Genomic_DNA"/>
</dbReference>
<evidence type="ECO:0000256" key="4">
    <source>
        <dbReference type="ARBA" id="ARBA00022737"/>
    </source>
</evidence>
<feature type="domain" description="Gnk2-homologous" evidence="8">
    <location>
        <begin position="34"/>
        <end position="138"/>
    </location>
</feature>
<proteinExistence type="inferred from homology"/>
<dbReference type="PANTHER" id="PTHR32411:SF43">
    <property type="entry name" value="CYSTEINE-RICH REPEAT SECRETORY PROTEIN 38"/>
    <property type="match status" value="1"/>
</dbReference>
<feature type="region of interest" description="Disordered" evidence="6">
    <location>
        <begin position="315"/>
        <end position="346"/>
    </location>
</feature>
<dbReference type="PROSITE" id="PS51473">
    <property type="entry name" value="GNK2"/>
    <property type="match status" value="2"/>
</dbReference>
<dbReference type="CDD" id="cd23509">
    <property type="entry name" value="Gnk2-like"/>
    <property type="match status" value="2"/>
</dbReference>
<evidence type="ECO:0000256" key="7">
    <source>
        <dbReference type="SAM" id="SignalP"/>
    </source>
</evidence>
<dbReference type="Gene3D" id="3.30.430.20">
    <property type="entry name" value="Gnk2 domain, C-X8-C-X2-C motif"/>
    <property type="match status" value="2"/>
</dbReference>
<dbReference type="InterPro" id="IPR002902">
    <property type="entry name" value="GNK2"/>
</dbReference>
<evidence type="ECO:0000256" key="1">
    <source>
        <dbReference type="ARBA" id="ARBA00004613"/>
    </source>
</evidence>
<accession>A0A8T0KNV6</accession>
<organism evidence="9 10">
    <name type="scientific">Phaseolus angularis</name>
    <name type="common">Azuki bean</name>
    <name type="synonym">Vigna angularis</name>
    <dbReference type="NCBI Taxonomy" id="3914"/>
    <lineage>
        <taxon>Eukaryota</taxon>
        <taxon>Viridiplantae</taxon>
        <taxon>Streptophyta</taxon>
        <taxon>Embryophyta</taxon>
        <taxon>Tracheophyta</taxon>
        <taxon>Spermatophyta</taxon>
        <taxon>Magnoliopsida</taxon>
        <taxon>eudicotyledons</taxon>
        <taxon>Gunneridae</taxon>
        <taxon>Pentapetalae</taxon>
        <taxon>rosids</taxon>
        <taxon>fabids</taxon>
        <taxon>Fabales</taxon>
        <taxon>Fabaceae</taxon>
        <taxon>Papilionoideae</taxon>
        <taxon>50 kb inversion clade</taxon>
        <taxon>NPAAA clade</taxon>
        <taxon>indigoferoid/millettioid clade</taxon>
        <taxon>Phaseoleae</taxon>
        <taxon>Vigna</taxon>
    </lineage>
</organism>
<feature type="chain" id="PRO_5035854744" evidence="7">
    <location>
        <begin position="34"/>
        <end position="364"/>
    </location>
</feature>
<reference evidence="9 10" key="1">
    <citation type="submission" date="2020-05" db="EMBL/GenBank/DDBJ databases">
        <title>Vigna angularis (adzuki bean) Var. LongXiaoDou No. 4 denovo assembly.</title>
        <authorList>
            <person name="Xiang H."/>
        </authorList>
    </citation>
    <scope>NUCLEOTIDE SEQUENCE [LARGE SCALE GENOMIC DNA]</scope>
    <source>
        <tissue evidence="9">Leaf</tissue>
    </source>
</reference>
<keyword evidence="9" id="KW-0675">Receptor</keyword>
<evidence type="ECO:0000256" key="5">
    <source>
        <dbReference type="ARBA" id="ARBA00038515"/>
    </source>
</evidence>
<keyword evidence="3 7" id="KW-0732">Signal</keyword>
<sequence>MFGRNMFLSNSINHVTFLLFLSLFVIEPFCSSAAPVYNYCPTNASYNSTATFETNLKFLLESLVSNISQSDGSYFTAMGLGTTSAASGYFLCRGDVSLATCNDCITTAATEITQLCPNKTESIIWYDECTLRFTNTYFDPASIEPGASLWNGENISTSDLGSFNGTLFGLLDDLVEETANSNSARKFATGDREFAGSSAQRRVYALTECEPSLTSSSCEECLQNAISTLPSCCEGKEGARALLAWCNVRYELFQFYNTNATSPPSSAPHSCSLKSSNPNSQIFKSINSSLKFPLRVHPMLVLSCGKEVETMEEQSSSSLLLSPGAEENTKLGAGGDSKKANNGNSRVEILAMETTGMPPSEEVV</sequence>
<dbReference type="FunFam" id="3.30.430.20:FF:000002">
    <property type="entry name" value="Cysteine-rich receptor-like protein kinase 10"/>
    <property type="match status" value="1"/>
</dbReference>
<evidence type="ECO:0000256" key="6">
    <source>
        <dbReference type="SAM" id="MobiDB-lite"/>
    </source>
</evidence>
<dbReference type="Proteomes" id="UP000743370">
    <property type="component" value="Unassembled WGS sequence"/>
</dbReference>
<dbReference type="InterPro" id="IPR038408">
    <property type="entry name" value="GNK2_sf"/>
</dbReference>
<protein>
    <submittedName>
        <fullName evidence="9">Putative cysteine-rich receptor-like protein</fullName>
    </submittedName>
</protein>
<keyword evidence="2" id="KW-0964">Secreted</keyword>
<evidence type="ECO:0000259" key="8">
    <source>
        <dbReference type="PROSITE" id="PS51473"/>
    </source>
</evidence>
<comment type="subcellular location">
    <subcellularLocation>
        <location evidence="1">Secreted</location>
    </subcellularLocation>
</comment>
<evidence type="ECO:0000313" key="10">
    <source>
        <dbReference type="Proteomes" id="UP000743370"/>
    </source>
</evidence>
<comment type="similarity">
    <text evidence="5">Belongs to the cysteine-rich repeat secretory protein family.</text>
</comment>
<feature type="domain" description="Gnk2-homologous" evidence="8">
    <location>
        <begin position="143"/>
        <end position="255"/>
    </location>
</feature>
<keyword evidence="4" id="KW-0677">Repeat</keyword>
<evidence type="ECO:0000313" key="9">
    <source>
        <dbReference type="EMBL" id="KAG2401394.1"/>
    </source>
</evidence>
<dbReference type="GO" id="GO:0005576">
    <property type="term" value="C:extracellular region"/>
    <property type="evidence" value="ECO:0007669"/>
    <property type="project" value="UniProtKB-SubCell"/>
</dbReference>
<evidence type="ECO:0000256" key="3">
    <source>
        <dbReference type="ARBA" id="ARBA00022729"/>
    </source>
</evidence>
<dbReference type="InterPro" id="IPR050581">
    <property type="entry name" value="CRR_secretory_protein"/>
</dbReference>
<evidence type="ECO:0000256" key="2">
    <source>
        <dbReference type="ARBA" id="ARBA00022525"/>
    </source>
</evidence>